<feature type="signal peptide" evidence="4">
    <location>
        <begin position="1"/>
        <end position="24"/>
    </location>
</feature>
<evidence type="ECO:0000256" key="3">
    <source>
        <dbReference type="ARBA" id="ARBA00023180"/>
    </source>
</evidence>
<comment type="subcellular location">
    <subcellularLocation>
        <location evidence="1">Membrane</location>
        <topology evidence="1">Single-pass membrane protein</topology>
    </subcellularLocation>
</comment>
<evidence type="ECO:0008006" key="10">
    <source>
        <dbReference type="Google" id="ProtNLM"/>
    </source>
</evidence>
<evidence type="ECO:0000313" key="8">
    <source>
        <dbReference type="EnsemblPlants" id="KQK02580"/>
    </source>
</evidence>
<dbReference type="STRING" id="15368.A0A0Q3IQM7"/>
<protein>
    <recommendedName>
        <fullName evidence="10">Wall-associated receptor kinase galacturonan-binding domain-containing protein</fullName>
    </recommendedName>
</protein>
<gene>
    <name evidence="7" type="ORF">BRADI_2g02462v3</name>
</gene>
<evidence type="ECO:0000259" key="5">
    <source>
        <dbReference type="Pfam" id="PF13947"/>
    </source>
</evidence>
<organism evidence="7">
    <name type="scientific">Brachypodium distachyon</name>
    <name type="common">Purple false brome</name>
    <name type="synonym">Trachynia distachya</name>
    <dbReference type="NCBI Taxonomy" id="15368"/>
    <lineage>
        <taxon>Eukaryota</taxon>
        <taxon>Viridiplantae</taxon>
        <taxon>Streptophyta</taxon>
        <taxon>Embryophyta</taxon>
        <taxon>Tracheophyta</taxon>
        <taxon>Spermatophyta</taxon>
        <taxon>Magnoliopsida</taxon>
        <taxon>Liliopsida</taxon>
        <taxon>Poales</taxon>
        <taxon>Poaceae</taxon>
        <taxon>BOP clade</taxon>
        <taxon>Pooideae</taxon>
        <taxon>Stipodae</taxon>
        <taxon>Brachypodieae</taxon>
        <taxon>Brachypodium</taxon>
    </lineage>
</organism>
<dbReference type="Pfam" id="PF14380">
    <property type="entry name" value="WAK_assoc"/>
    <property type="match status" value="1"/>
</dbReference>
<evidence type="ECO:0000256" key="1">
    <source>
        <dbReference type="ARBA" id="ARBA00004167"/>
    </source>
</evidence>
<dbReference type="InterPro" id="IPR032872">
    <property type="entry name" value="WAK_assoc_C"/>
</dbReference>
<reference evidence="7" key="2">
    <citation type="submission" date="2017-06" db="EMBL/GenBank/DDBJ databases">
        <title>WGS assembly of Brachypodium distachyon.</title>
        <authorList>
            <consortium name="The International Brachypodium Initiative"/>
            <person name="Lucas S."/>
            <person name="Harmon-Smith M."/>
            <person name="Lail K."/>
            <person name="Tice H."/>
            <person name="Grimwood J."/>
            <person name="Bruce D."/>
            <person name="Barry K."/>
            <person name="Shu S."/>
            <person name="Lindquist E."/>
            <person name="Wang M."/>
            <person name="Pitluck S."/>
            <person name="Vogel J.P."/>
            <person name="Garvin D.F."/>
            <person name="Mockler T.C."/>
            <person name="Schmutz J."/>
            <person name="Rokhsar D."/>
            <person name="Bevan M.W."/>
        </authorList>
    </citation>
    <scope>NUCLEOTIDE SEQUENCE</scope>
    <source>
        <strain evidence="7">Bd21</strain>
    </source>
</reference>
<evidence type="ECO:0000313" key="7">
    <source>
        <dbReference type="EMBL" id="KQK02580.1"/>
    </source>
</evidence>
<dbReference type="EMBL" id="CM000881">
    <property type="protein sequence ID" value="KQK02580.1"/>
    <property type="molecule type" value="Genomic_DNA"/>
</dbReference>
<dbReference type="EnsemblPlants" id="KQK02580">
    <property type="protein sequence ID" value="KQK02580"/>
    <property type="gene ID" value="BRADI_2g02462v3"/>
</dbReference>
<dbReference type="Proteomes" id="UP000008810">
    <property type="component" value="Chromosome 2"/>
</dbReference>
<dbReference type="AlphaFoldDB" id="A0A0Q3IQM7"/>
<dbReference type="OrthoDB" id="643296at2759"/>
<dbReference type="GO" id="GO:0016020">
    <property type="term" value="C:membrane"/>
    <property type="evidence" value="ECO:0007669"/>
    <property type="project" value="UniProtKB-SubCell"/>
</dbReference>
<dbReference type="PANTHER" id="PTHR33138">
    <property type="entry name" value="OS01G0690200 PROTEIN"/>
    <property type="match status" value="1"/>
</dbReference>
<proteinExistence type="predicted"/>
<reference evidence="7 8" key="1">
    <citation type="journal article" date="2010" name="Nature">
        <title>Genome sequencing and analysis of the model grass Brachypodium distachyon.</title>
        <authorList>
            <consortium name="International Brachypodium Initiative"/>
        </authorList>
    </citation>
    <scope>NUCLEOTIDE SEQUENCE [LARGE SCALE GENOMIC DNA]</scope>
    <source>
        <strain evidence="7 8">Bd21</strain>
    </source>
</reference>
<feature type="chain" id="PRO_5035999679" description="Wall-associated receptor kinase galacturonan-binding domain-containing protein" evidence="4">
    <location>
        <begin position="25"/>
        <end position="321"/>
    </location>
</feature>
<keyword evidence="3" id="KW-0325">Glycoprotein</keyword>
<dbReference type="InParanoid" id="A0A0Q3IQM7"/>
<evidence type="ECO:0000256" key="4">
    <source>
        <dbReference type="SAM" id="SignalP"/>
    </source>
</evidence>
<dbReference type="Pfam" id="PF13947">
    <property type="entry name" value="GUB_WAK_bind"/>
    <property type="match status" value="1"/>
</dbReference>
<feature type="domain" description="Wall-associated receptor kinase C-terminal" evidence="6">
    <location>
        <begin position="188"/>
        <end position="269"/>
    </location>
</feature>
<dbReference type="InterPro" id="IPR025287">
    <property type="entry name" value="WAK_GUB"/>
</dbReference>
<reference evidence="8" key="3">
    <citation type="submission" date="2018-08" db="UniProtKB">
        <authorList>
            <consortium name="EnsemblPlants"/>
        </authorList>
    </citation>
    <scope>IDENTIFICATION</scope>
    <source>
        <strain evidence="8">cv. Bd21</strain>
    </source>
</reference>
<feature type="domain" description="Wall-associated receptor kinase galacturonan-binding" evidence="5">
    <location>
        <begin position="44"/>
        <end position="116"/>
    </location>
</feature>
<evidence type="ECO:0000259" key="6">
    <source>
        <dbReference type="Pfam" id="PF14380"/>
    </source>
</evidence>
<dbReference type="Gramene" id="KQK02580">
    <property type="protein sequence ID" value="KQK02580"/>
    <property type="gene ID" value="BRADI_2g02462v3"/>
</dbReference>
<keyword evidence="2 4" id="KW-0732">Signal</keyword>
<keyword evidence="9" id="KW-1185">Reference proteome</keyword>
<dbReference type="PANTHER" id="PTHR33138:SF49">
    <property type="entry name" value="WALL-ASSOCIATED RECEPTOR KINASE GALACTURONAN-BINDING DOMAIN-CONTAINING PROTEIN"/>
    <property type="match status" value="1"/>
</dbReference>
<dbReference type="GO" id="GO:0030247">
    <property type="term" value="F:polysaccharide binding"/>
    <property type="evidence" value="ECO:0007669"/>
    <property type="project" value="InterPro"/>
</dbReference>
<evidence type="ECO:0000256" key="2">
    <source>
        <dbReference type="ARBA" id="ARBA00022729"/>
    </source>
</evidence>
<accession>A0A0Q3IQM7</accession>
<name>A0A0Q3IQM7_BRADI</name>
<sequence length="321" mass="33698">MVSPTTYAPLPLILFLVSGLVATATETPTTAPDTTTTTTNTSPCPSYRCGHAVDIRYPFWIDDDNDADTHTNISSSHCGYRSLRLECRRDTPVLSLPSGDYAVSHIQYGDRTVTLFDLGVFSRSNTCPLVAGRNLTLPPDNTTPPLSLTDRDTNLTFFIHCSPSSFAMPLPATAGHLVACLEGDGMHHSYVFHDGDGAPPYYGLAAGACQDVVGMPVLRRSLLGRTTGAGPLDAVVPALNMGFELGWRPETGGECGGCEKAGGWCGHRRGAAGQPWAFACFLRTAASGSAAAASVAPKASVVNLAVPAAAAAQTMSRTFVC</sequence>
<evidence type="ECO:0000313" key="9">
    <source>
        <dbReference type="Proteomes" id="UP000008810"/>
    </source>
</evidence>